<feature type="transmembrane region" description="Helical" evidence="1">
    <location>
        <begin position="45"/>
        <end position="61"/>
    </location>
</feature>
<keyword evidence="3" id="KW-1185">Reference proteome</keyword>
<gene>
    <name evidence="2" type="ORF">CKO13_04895</name>
</gene>
<dbReference type="EMBL" id="NRSH01000038">
    <property type="protein sequence ID" value="MBK1726370.1"/>
    <property type="molecule type" value="Genomic_DNA"/>
</dbReference>
<evidence type="ECO:0000256" key="1">
    <source>
        <dbReference type="SAM" id="Phobius"/>
    </source>
</evidence>
<protein>
    <submittedName>
        <fullName evidence="2">DUF2065 domain-containing protein</fullName>
    </submittedName>
</protein>
<reference evidence="2 3" key="1">
    <citation type="journal article" date="2020" name="Microorganisms">
        <title>Osmotic Adaptation and Compatible Solute Biosynthesis of Phototrophic Bacteria as Revealed from Genome Analyses.</title>
        <authorList>
            <person name="Imhoff J.F."/>
            <person name="Rahn T."/>
            <person name="Kunzel S."/>
            <person name="Keller A."/>
            <person name="Neulinger S.C."/>
        </authorList>
    </citation>
    <scope>NUCLEOTIDE SEQUENCE [LARGE SCALE GENOMIC DNA]</scope>
    <source>
        <strain evidence="2 3">DSM 15116</strain>
    </source>
</reference>
<dbReference type="RefSeq" id="WP_200257442.1">
    <property type="nucleotide sequence ID" value="NZ_NRSH01000038.1"/>
</dbReference>
<dbReference type="Proteomes" id="UP000738126">
    <property type="component" value="Unassembled WGS sequence"/>
</dbReference>
<keyword evidence="1" id="KW-1133">Transmembrane helix</keyword>
<dbReference type="PANTHER" id="PTHR38602">
    <property type="entry name" value="INNER MEMBRANE PROTEIN-RELATED"/>
    <property type="match status" value="1"/>
</dbReference>
<sequence length="63" mass="6515">MAVEDLLSALALMLVLEGVMPAASPATFRQALAQAAEMDDRSLRAVGLVAMVAGVLLLYGVRG</sequence>
<proteinExistence type="predicted"/>
<keyword evidence="1" id="KW-0472">Membrane</keyword>
<dbReference type="PANTHER" id="PTHR38602:SF1">
    <property type="entry name" value="INNER MEMBRANE PROTEIN"/>
    <property type="match status" value="1"/>
</dbReference>
<name>A0ABS1E6K3_9GAMM</name>
<dbReference type="InterPro" id="IPR019201">
    <property type="entry name" value="DUF2065"/>
</dbReference>
<accession>A0ABS1E6K3</accession>
<organism evidence="2 3">
    <name type="scientific">Halorhodospira neutriphila</name>
    <dbReference type="NCBI Taxonomy" id="168379"/>
    <lineage>
        <taxon>Bacteria</taxon>
        <taxon>Pseudomonadati</taxon>
        <taxon>Pseudomonadota</taxon>
        <taxon>Gammaproteobacteria</taxon>
        <taxon>Chromatiales</taxon>
        <taxon>Ectothiorhodospiraceae</taxon>
        <taxon>Halorhodospira</taxon>
    </lineage>
</organism>
<comment type="caution">
    <text evidence="2">The sequence shown here is derived from an EMBL/GenBank/DDBJ whole genome shotgun (WGS) entry which is preliminary data.</text>
</comment>
<evidence type="ECO:0000313" key="2">
    <source>
        <dbReference type="EMBL" id="MBK1726370.1"/>
    </source>
</evidence>
<dbReference type="Pfam" id="PF09838">
    <property type="entry name" value="DUF2065"/>
    <property type="match status" value="1"/>
</dbReference>
<evidence type="ECO:0000313" key="3">
    <source>
        <dbReference type="Proteomes" id="UP000738126"/>
    </source>
</evidence>
<keyword evidence="1" id="KW-0812">Transmembrane</keyword>